<comment type="caution">
    <text evidence="1">The sequence shown here is derived from an EMBL/GenBank/DDBJ whole genome shotgun (WGS) entry which is preliminary data.</text>
</comment>
<dbReference type="Proteomes" id="UP000474777">
    <property type="component" value="Unassembled WGS sequence"/>
</dbReference>
<organism evidence="1 2">
    <name type="scientific">Pontibacter burrus</name>
    <dbReference type="NCBI Taxonomy" id="2704466"/>
    <lineage>
        <taxon>Bacteria</taxon>
        <taxon>Pseudomonadati</taxon>
        <taxon>Bacteroidota</taxon>
        <taxon>Cytophagia</taxon>
        <taxon>Cytophagales</taxon>
        <taxon>Hymenobacteraceae</taxon>
        <taxon>Pontibacter</taxon>
    </lineage>
</organism>
<keyword evidence="2" id="KW-1185">Reference proteome</keyword>
<proteinExistence type="predicted"/>
<dbReference type="RefSeq" id="WP_163915393.1">
    <property type="nucleotide sequence ID" value="NZ_JAAGWD010000005.1"/>
</dbReference>
<protein>
    <submittedName>
        <fullName evidence="1">Uncharacterized protein</fullName>
    </submittedName>
</protein>
<sequence length="59" mass="6365">MANALFAKRLLLNADMADKTAASAAKIVQLLTEGAVFDTTCKNIMMELNANSCFSIRVN</sequence>
<dbReference type="EMBL" id="JAAGWD010000005">
    <property type="protein sequence ID" value="NEM98501.1"/>
    <property type="molecule type" value="Genomic_DNA"/>
</dbReference>
<evidence type="ECO:0000313" key="1">
    <source>
        <dbReference type="EMBL" id="NEM98501.1"/>
    </source>
</evidence>
<gene>
    <name evidence="1" type="ORF">GXP69_12420</name>
</gene>
<dbReference type="AlphaFoldDB" id="A0A6B3LYD9"/>
<evidence type="ECO:0000313" key="2">
    <source>
        <dbReference type="Proteomes" id="UP000474777"/>
    </source>
</evidence>
<name>A0A6B3LYD9_9BACT</name>
<accession>A0A6B3LYD9</accession>
<reference evidence="1 2" key="1">
    <citation type="submission" date="2020-02" db="EMBL/GenBank/DDBJ databases">
        <authorList>
            <person name="Kim M.K."/>
        </authorList>
    </citation>
    <scope>NUCLEOTIDE SEQUENCE [LARGE SCALE GENOMIC DNA]</scope>
    <source>
        <strain evidence="1 2">BT327</strain>
    </source>
</reference>